<dbReference type="SUPFAM" id="SSF69618">
    <property type="entry name" value="HemD-like"/>
    <property type="match status" value="1"/>
</dbReference>
<dbReference type="KEGG" id="ssei:FJR45_11050"/>
<sequence>MHNKPIYLFSVSSHPDAVHVNSLDITFFQPEIDFSKYDYFIITSKQASKALQQYEKKEYIKKPALCISKQSAKSFEDLGGQVLAVGKGYGDTLVEKIKQYPKETKWLYLRAELVASDFVLTCKEEGYCIDEKIVYASKCSEALLHVTVPQEAILIFTSPSSVECFLSRHTLLHTHKIIVIGKTTAKALPKNCSYTLSDETTIESCMQIVGKSHEK</sequence>
<feature type="domain" description="Tetrapyrrole biosynthesis uroporphyrinogen III synthase" evidence="1">
    <location>
        <begin position="31"/>
        <end position="191"/>
    </location>
</feature>
<dbReference type="Pfam" id="PF02602">
    <property type="entry name" value="HEM4"/>
    <property type="match status" value="1"/>
</dbReference>
<dbReference type="EMBL" id="CP041235">
    <property type="protein sequence ID" value="QOP44456.1"/>
    <property type="molecule type" value="Genomic_DNA"/>
</dbReference>
<evidence type="ECO:0000259" key="1">
    <source>
        <dbReference type="Pfam" id="PF02602"/>
    </source>
</evidence>
<accession>A0A7M1B4L5</accession>
<dbReference type="CDD" id="cd06578">
    <property type="entry name" value="HemD"/>
    <property type="match status" value="1"/>
</dbReference>
<evidence type="ECO:0000313" key="3">
    <source>
        <dbReference type="Proteomes" id="UP000593719"/>
    </source>
</evidence>
<dbReference type="AlphaFoldDB" id="A0A7M1B4L5"/>
<dbReference type="Gene3D" id="3.40.50.10090">
    <property type="match status" value="2"/>
</dbReference>
<dbReference type="InterPro" id="IPR036108">
    <property type="entry name" value="4pyrrol_syn_uPrphyn_synt_sf"/>
</dbReference>
<dbReference type="GO" id="GO:0004852">
    <property type="term" value="F:uroporphyrinogen-III synthase activity"/>
    <property type="evidence" value="ECO:0007669"/>
    <property type="project" value="InterPro"/>
</dbReference>
<dbReference type="RefSeq" id="WP_193150593.1">
    <property type="nucleotide sequence ID" value="NZ_CP041235.1"/>
</dbReference>
<dbReference type="InterPro" id="IPR003754">
    <property type="entry name" value="4pyrrol_synth_uPrphyn_synth"/>
</dbReference>
<proteinExistence type="predicted"/>
<dbReference type="GO" id="GO:0033014">
    <property type="term" value="P:tetrapyrrole biosynthetic process"/>
    <property type="evidence" value="ECO:0007669"/>
    <property type="project" value="InterPro"/>
</dbReference>
<name>A0A7M1B4L5_9BACT</name>
<gene>
    <name evidence="2" type="ORF">FJR45_11050</name>
</gene>
<evidence type="ECO:0000313" key="2">
    <source>
        <dbReference type="EMBL" id="QOP44456.1"/>
    </source>
</evidence>
<keyword evidence="3" id="KW-1185">Reference proteome</keyword>
<reference evidence="2 3" key="1">
    <citation type="submission" date="2019-06" db="EMBL/GenBank/DDBJ databases">
        <title>Sulfurimonas gotlandica sp. nov., a chemoautotrophic and psychrotolerant epsilonproteobacterium isolated from a pelagic redoxcline, and an emended description of the genus Sulfurimonas.</title>
        <authorList>
            <person name="Wang S."/>
            <person name="Jiang L."/>
            <person name="Shao Z."/>
        </authorList>
    </citation>
    <scope>NUCLEOTIDE SEQUENCE [LARGE SCALE GENOMIC DNA]</scope>
    <source>
        <strain evidence="2 3">S2-6</strain>
    </source>
</reference>
<organism evidence="2 3">
    <name type="scientific">Sulfurimonas sediminis</name>
    <dbReference type="NCBI Taxonomy" id="2590020"/>
    <lineage>
        <taxon>Bacteria</taxon>
        <taxon>Pseudomonadati</taxon>
        <taxon>Campylobacterota</taxon>
        <taxon>Epsilonproteobacteria</taxon>
        <taxon>Campylobacterales</taxon>
        <taxon>Sulfurimonadaceae</taxon>
        <taxon>Sulfurimonas</taxon>
    </lineage>
</organism>
<dbReference type="Proteomes" id="UP000593719">
    <property type="component" value="Chromosome"/>
</dbReference>
<protein>
    <submittedName>
        <fullName evidence="2">Uroporphyrinogen-III synthase</fullName>
    </submittedName>
</protein>